<dbReference type="Proteomes" id="UP000007801">
    <property type="component" value="Unassembled WGS sequence"/>
</dbReference>
<keyword evidence="3" id="KW-1185">Reference proteome</keyword>
<reference evidence="2 3" key="1">
    <citation type="journal article" date="2007" name="Nature">
        <title>Evolution of genes and genomes on the Drosophila phylogeny.</title>
        <authorList>
            <consortium name="Drosophila 12 Genomes Consortium"/>
            <person name="Clark A.G."/>
            <person name="Eisen M.B."/>
            <person name="Smith D.R."/>
            <person name="Bergman C.M."/>
            <person name="Oliver B."/>
            <person name="Markow T.A."/>
            <person name="Kaufman T.C."/>
            <person name="Kellis M."/>
            <person name="Gelbart W."/>
            <person name="Iyer V.N."/>
            <person name="Pollard D.A."/>
            <person name="Sackton T.B."/>
            <person name="Larracuente A.M."/>
            <person name="Singh N.D."/>
            <person name="Abad J.P."/>
            <person name="Abt D.N."/>
            <person name="Adryan B."/>
            <person name="Aguade M."/>
            <person name="Akashi H."/>
            <person name="Anderson W.W."/>
            <person name="Aquadro C.F."/>
            <person name="Ardell D.H."/>
            <person name="Arguello R."/>
            <person name="Artieri C.G."/>
            <person name="Barbash D.A."/>
            <person name="Barker D."/>
            <person name="Barsanti P."/>
            <person name="Batterham P."/>
            <person name="Batzoglou S."/>
            <person name="Begun D."/>
            <person name="Bhutkar A."/>
            <person name="Blanco E."/>
            <person name="Bosak S.A."/>
            <person name="Bradley R.K."/>
            <person name="Brand A.D."/>
            <person name="Brent M.R."/>
            <person name="Brooks A.N."/>
            <person name="Brown R.H."/>
            <person name="Butlin R.K."/>
            <person name="Caggese C."/>
            <person name="Calvi B.R."/>
            <person name="Bernardo de Carvalho A."/>
            <person name="Caspi A."/>
            <person name="Castrezana S."/>
            <person name="Celniker S.E."/>
            <person name="Chang J.L."/>
            <person name="Chapple C."/>
            <person name="Chatterji S."/>
            <person name="Chinwalla A."/>
            <person name="Civetta A."/>
            <person name="Clifton S.W."/>
            <person name="Comeron J.M."/>
            <person name="Costello J.C."/>
            <person name="Coyne J.A."/>
            <person name="Daub J."/>
            <person name="David R.G."/>
            <person name="Delcher A.L."/>
            <person name="Delehaunty K."/>
            <person name="Do C.B."/>
            <person name="Ebling H."/>
            <person name="Edwards K."/>
            <person name="Eickbush T."/>
            <person name="Evans J.D."/>
            <person name="Filipski A."/>
            <person name="Findeiss S."/>
            <person name="Freyhult E."/>
            <person name="Fulton L."/>
            <person name="Fulton R."/>
            <person name="Garcia A.C."/>
            <person name="Gardiner A."/>
            <person name="Garfield D.A."/>
            <person name="Garvin B.E."/>
            <person name="Gibson G."/>
            <person name="Gilbert D."/>
            <person name="Gnerre S."/>
            <person name="Godfrey J."/>
            <person name="Good R."/>
            <person name="Gotea V."/>
            <person name="Gravely B."/>
            <person name="Greenberg A.J."/>
            <person name="Griffiths-Jones S."/>
            <person name="Gross S."/>
            <person name="Guigo R."/>
            <person name="Gustafson E.A."/>
            <person name="Haerty W."/>
            <person name="Hahn M.W."/>
            <person name="Halligan D.L."/>
            <person name="Halpern A.L."/>
            <person name="Halter G.M."/>
            <person name="Han M.V."/>
            <person name="Heger A."/>
            <person name="Hillier L."/>
            <person name="Hinrichs A.S."/>
            <person name="Holmes I."/>
            <person name="Hoskins R.A."/>
            <person name="Hubisz M.J."/>
            <person name="Hultmark D."/>
            <person name="Huntley M.A."/>
            <person name="Jaffe D.B."/>
            <person name="Jagadeeshan S."/>
            <person name="Jeck W.R."/>
            <person name="Johnson J."/>
            <person name="Jones C.D."/>
            <person name="Jordan W.C."/>
            <person name="Karpen G.H."/>
            <person name="Kataoka E."/>
            <person name="Keightley P.D."/>
            <person name="Kheradpour P."/>
            <person name="Kirkness E.F."/>
            <person name="Koerich L.B."/>
            <person name="Kristiansen K."/>
            <person name="Kudrna D."/>
            <person name="Kulathinal R.J."/>
            <person name="Kumar S."/>
            <person name="Kwok R."/>
            <person name="Lander E."/>
            <person name="Langley C.H."/>
            <person name="Lapoint R."/>
            <person name="Lazzaro B.P."/>
            <person name="Lee S.J."/>
            <person name="Levesque L."/>
            <person name="Li R."/>
            <person name="Lin C.F."/>
            <person name="Lin M.F."/>
            <person name="Lindblad-Toh K."/>
            <person name="Llopart A."/>
            <person name="Long M."/>
            <person name="Low L."/>
            <person name="Lozovsky E."/>
            <person name="Lu J."/>
            <person name="Luo M."/>
            <person name="Machado C.A."/>
            <person name="Makalowski W."/>
            <person name="Marzo M."/>
            <person name="Matsuda M."/>
            <person name="Matzkin L."/>
            <person name="McAllister B."/>
            <person name="McBride C.S."/>
            <person name="McKernan B."/>
            <person name="McKernan K."/>
            <person name="Mendez-Lago M."/>
            <person name="Minx P."/>
            <person name="Mollenhauer M.U."/>
            <person name="Montooth K."/>
            <person name="Mount S.M."/>
            <person name="Mu X."/>
            <person name="Myers E."/>
            <person name="Negre B."/>
            <person name="Newfeld S."/>
            <person name="Nielsen R."/>
            <person name="Noor M.A."/>
            <person name="O'Grady P."/>
            <person name="Pachter L."/>
            <person name="Papaceit M."/>
            <person name="Parisi M.J."/>
            <person name="Parisi M."/>
            <person name="Parts L."/>
            <person name="Pedersen J.S."/>
            <person name="Pesole G."/>
            <person name="Phillippy A.M."/>
            <person name="Ponting C.P."/>
            <person name="Pop M."/>
            <person name="Porcelli D."/>
            <person name="Powell J.R."/>
            <person name="Prohaska S."/>
            <person name="Pruitt K."/>
            <person name="Puig M."/>
            <person name="Quesneville H."/>
            <person name="Ram K.R."/>
            <person name="Rand D."/>
            <person name="Rasmussen M.D."/>
            <person name="Reed L.K."/>
            <person name="Reenan R."/>
            <person name="Reily A."/>
            <person name="Remington K.A."/>
            <person name="Rieger T.T."/>
            <person name="Ritchie M.G."/>
            <person name="Robin C."/>
            <person name="Rogers Y.H."/>
            <person name="Rohde C."/>
            <person name="Rozas J."/>
            <person name="Rubenfield M.J."/>
            <person name="Ruiz A."/>
            <person name="Russo S."/>
            <person name="Salzberg S.L."/>
            <person name="Sanchez-Gracia A."/>
            <person name="Saranga D.J."/>
            <person name="Sato H."/>
            <person name="Schaeffer S.W."/>
            <person name="Schatz M.C."/>
            <person name="Schlenke T."/>
            <person name="Schwartz R."/>
            <person name="Segarra C."/>
            <person name="Singh R.S."/>
            <person name="Sirot L."/>
            <person name="Sirota M."/>
            <person name="Sisneros N.B."/>
            <person name="Smith C.D."/>
            <person name="Smith T.F."/>
            <person name="Spieth J."/>
            <person name="Stage D.E."/>
            <person name="Stark A."/>
            <person name="Stephan W."/>
            <person name="Strausberg R.L."/>
            <person name="Strempel S."/>
            <person name="Sturgill D."/>
            <person name="Sutton G."/>
            <person name="Sutton G.G."/>
            <person name="Tao W."/>
            <person name="Teichmann S."/>
            <person name="Tobari Y.N."/>
            <person name="Tomimura Y."/>
            <person name="Tsolas J.M."/>
            <person name="Valente V.L."/>
            <person name="Venter E."/>
            <person name="Venter J.C."/>
            <person name="Vicario S."/>
            <person name="Vieira F.G."/>
            <person name="Vilella A.J."/>
            <person name="Villasante A."/>
            <person name="Walenz B."/>
            <person name="Wang J."/>
            <person name="Wasserman M."/>
            <person name="Watts T."/>
            <person name="Wilson D."/>
            <person name="Wilson R.K."/>
            <person name="Wing R.A."/>
            <person name="Wolfner M.F."/>
            <person name="Wong A."/>
            <person name="Wong G.K."/>
            <person name="Wu C.I."/>
            <person name="Wu G."/>
            <person name="Yamamoto D."/>
            <person name="Yang H.P."/>
            <person name="Yang S.P."/>
            <person name="Yorke J.A."/>
            <person name="Yoshida K."/>
            <person name="Zdobnov E."/>
            <person name="Zhang P."/>
            <person name="Zhang Y."/>
            <person name="Zimin A.V."/>
            <person name="Baldwin J."/>
            <person name="Abdouelleil A."/>
            <person name="Abdulkadir J."/>
            <person name="Abebe A."/>
            <person name="Abera B."/>
            <person name="Abreu J."/>
            <person name="Acer S.C."/>
            <person name="Aftuck L."/>
            <person name="Alexander A."/>
            <person name="An P."/>
            <person name="Anderson E."/>
            <person name="Anderson S."/>
            <person name="Arachi H."/>
            <person name="Azer M."/>
            <person name="Bachantsang P."/>
            <person name="Barry A."/>
            <person name="Bayul T."/>
            <person name="Berlin A."/>
            <person name="Bessette D."/>
            <person name="Bloom T."/>
            <person name="Blye J."/>
            <person name="Boguslavskiy L."/>
            <person name="Bonnet C."/>
            <person name="Boukhgalter B."/>
            <person name="Bourzgui I."/>
            <person name="Brown A."/>
            <person name="Cahill P."/>
            <person name="Channer S."/>
            <person name="Cheshatsang Y."/>
            <person name="Chuda L."/>
            <person name="Citroen M."/>
            <person name="Collymore A."/>
            <person name="Cooke P."/>
            <person name="Costello M."/>
            <person name="D'Aco K."/>
            <person name="Daza R."/>
            <person name="De Haan G."/>
            <person name="DeGray S."/>
            <person name="DeMaso C."/>
            <person name="Dhargay N."/>
            <person name="Dooley K."/>
            <person name="Dooley E."/>
            <person name="Doricent M."/>
            <person name="Dorje P."/>
            <person name="Dorjee K."/>
            <person name="Dupes A."/>
            <person name="Elong R."/>
            <person name="Falk J."/>
            <person name="Farina A."/>
            <person name="Faro S."/>
            <person name="Ferguson D."/>
            <person name="Fisher S."/>
            <person name="Foley C.D."/>
            <person name="Franke A."/>
            <person name="Friedrich D."/>
            <person name="Gadbois L."/>
            <person name="Gearin G."/>
            <person name="Gearin C.R."/>
            <person name="Giannoukos G."/>
            <person name="Goode T."/>
            <person name="Graham J."/>
            <person name="Grandbois E."/>
            <person name="Grewal S."/>
            <person name="Gyaltsen K."/>
            <person name="Hafez N."/>
            <person name="Hagos B."/>
            <person name="Hall J."/>
            <person name="Henson C."/>
            <person name="Hollinger A."/>
            <person name="Honan T."/>
            <person name="Huard M.D."/>
            <person name="Hughes L."/>
            <person name="Hurhula B."/>
            <person name="Husby M.E."/>
            <person name="Kamat A."/>
            <person name="Kanga B."/>
            <person name="Kashin S."/>
            <person name="Khazanovich D."/>
            <person name="Kisner P."/>
            <person name="Lance K."/>
            <person name="Lara M."/>
            <person name="Lee W."/>
            <person name="Lennon N."/>
            <person name="Letendre F."/>
            <person name="LeVine R."/>
            <person name="Lipovsky A."/>
            <person name="Liu X."/>
            <person name="Liu J."/>
            <person name="Liu S."/>
            <person name="Lokyitsang T."/>
            <person name="Lokyitsang Y."/>
            <person name="Lubonja R."/>
            <person name="Lui A."/>
            <person name="MacDonald P."/>
            <person name="Magnisalis V."/>
            <person name="Maru K."/>
            <person name="Matthews C."/>
            <person name="McCusker W."/>
            <person name="McDonough S."/>
            <person name="Mehta T."/>
            <person name="Meldrim J."/>
            <person name="Meneus L."/>
            <person name="Mihai O."/>
            <person name="Mihalev A."/>
            <person name="Mihova T."/>
            <person name="Mittelman R."/>
            <person name="Mlenga V."/>
            <person name="Montmayeur A."/>
            <person name="Mulrain L."/>
            <person name="Navidi A."/>
            <person name="Naylor J."/>
            <person name="Negash T."/>
            <person name="Nguyen T."/>
            <person name="Nguyen N."/>
            <person name="Nicol R."/>
            <person name="Norbu C."/>
            <person name="Norbu N."/>
            <person name="Novod N."/>
            <person name="O'Neill B."/>
            <person name="Osman S."/>
            <person name="Markiewicz E."/>
            <person name="Oyono O.L."/>
            <person name="Patti C."/>
            <person name="Phunkhang P."/>
            <person name="Pierre F."/>
            <person name="Priest M."/>
            <person name="Raghuraman S."/>
            <person name="Rege F."/>
            <person name="Reyes R."/>
            <person name="Rise C."/>
            <person name="Rogov P."/>
            <person name="Ross K."/>
            <person name="Ryan E."/>
            <person name="Settipalli S."/>
            <person name="Shea T."/>
            <person name="Sherpa N."/>
            <person name="Shi L."/>
            <person name="Shih D."/>
            <person name="Sparrow T."/>
            <person name="Spaulding J."/>
            <person name="Stalker J."/>
            <person name="Stange-Thomann N."/>
            <person name="Stavropoulos S."/>
            <person name="Stone C."/>
            <person name="Strader C."/>
            <person name="Tesfaye S."/>
            <person name="Thomson T."/>
            <person name="Thoulutsang Y."/>
            <person name="Thoulutsang D."/>
            <person name="Topham K."/>
            <person name="Topping I."/>
            <person name="Tsamla T."/>
            <person name="Vassiliev H."/>
            <person name="Vo A."/>
            <person name="Wangchuk T."/>
            <person name="Wangdi T."/>
            <person name="Weiand M."/>
            <person name="Wilkinson J."/>
            <person name="Wilson A."/>
            <person name="Yadav S."/>
            <person name="Young G."/>
            <person name="Yu Q."/>
            <person name="Zembek L."/>
            <person name="Zhong D."/>
            <person name="Zimmer A."/>
            <person name="Zwirko Z."/>
            <person name="Jaffe D.B."/>
            <person name="Alvarez P."/>
            <person name="Brockman W."/>
            <person name="Butler J."/>
            <person name="Chin C."/>
            <person name="Gnerre S."/>
            <person name="Grabherr M."/>
            <person name="Kleber M."/>
            <person name="Mauceli E."/>
            <person name="MacCallum I."/>
        </authorList>
    </citation>
    <scope>NUCLEOTIDE SEQUENCE [LARGE SCALE GENOMIC DNA]</scope>
    <source>
        <strain evidence="3">Tucson 14024-0371.13</strain>
    </source>
</reference>
<protein>
    <submittedName>
        <fullName evidence="2">Uncharacterized protein</fullName>
    </submittedName>
</protein>
<dbReference type="GeneID" id="6504673"/>
<evidence type="ECO:0000313" key="3">
    <source>
        <dbReference type="Proteomes" id="UP000007801"/>
    </source>
</evidence>
<dbReference type="KEGG" id="dan:6504673"/>
<organism evidence="2 3">
    <name type="scientific">Drosophila ananassae</name>
    <name type="common">Fruit fly</name>
    <dbReference type="NCBI Taxonomy" id="7217"/>
    <lineage>
        <taxon>Eukaryota</taxon>
        <taxon>Metazoa</taxon>
        <taxon>Ecdysozoa</taxon>
        <taxon>Arthropoda</taxon>
        <taxon>Hexapoda</taxon>
        <taxon>Insecta</taxon>
        <taxon>Pterygota</taxon>
        <taxon>Neoptera</taxon>
        <taxon>Endopterygota</taxon>
        <taxon>Diptera</taxon>
        <taxon>Brachycera</taxon>
        <taxon>Muscomorpha</taxon>
        <taxon>Ephydroidea</taxon>
        <taxon>Drosophilidae</taxon>
        <taxon>Drosophila</taxon>
        <taxon>Sophophora</taxon>
    </lineage>
</organism>
<feature type="compositionally biased region" description="Basic and acidic residues" evidence="1">
    <location>
        <begin position="21"/>
        <end position="30"/>
    </location>
</feature>
<name>B3MYM3_DROAN</name>
<accession>B3MYM3</accession>
<dbReference type="InParanoid" id="B3MYM3"/>
<gene>
    <name evidence="2" type="primary">Dana\GF22003</name>
    <name evidence="2" type="synonym">dana_GLEANR_5998</name>
    <name evidence="2" type="ORF">GF22003</name>
</gene>
<dbReference type="AlphaFoldDB" id="B3MYM3"/>
<feature type="compositionally biased region" description="Polar residues" evidence="1">
    <location>
        <begin position="31"/>
        <end position="49"/>
    </location>
</feature>
<evidence type="ECO:0000256" key="1">
    <source>
        <dbReference type="SAM" id="MobiDB-lite"/>
    </source>
</evidence>
<sequence>MWMQIGSRAFSSGTNKRRRRREDGQGEERSLTQVPASSPTGSSSNNVFLANPSMNELMRTIHHTAASKDDLQGVVVLGTRILDMDLSDFDEDPDDEDMDEMKDCLEIIRLQLGHERLTRGQGHSKSHHLRGTKDSKDNEIDLHRTLSVDGFSHAHRSLQDTSDCLLWEVHSEGALIPLPGIDSTLAEQMVLLKPVCEQVLRQTELLSGHRMCLDQRDSDSSSTWSLLANGGKYIVSRTISASQSGAPSTSPSSRELEKESEKQKSEGLWYWINLAHILMVIACLRGVF</sequence>
<dbReference type="EMBL" id="CH902632">
    <property type="protein sequence ID" value="EDV32717.1"/>
    <property type="molecule type" value="Genomic_DNA"/>
</dbReference>
<evidence type="ECO:0000313" key="2">
    <source>
        <dbReference type="EMBL" id="EDV32717.1"/>
    </source>
</evidence>
<dbReference type="HOGENOM" id="CLU_994894_0_0_1"/>
<feature type="region of interest" description="Disordered" evidence="1">
    <location>
        <begin position="1"/>
        <end position="49"/>
    </location>
</feature>
<proteinExistence type="predicted"/>
<dbReference type="OMA" id="LWEVHSE"/>
<dbReference type="PhylomeDB" id="B3MYM3"/>
<dbReference type="OrthoDB" id="7869171at2759"/>